<dbReference type="OrthoDB" id="410651at2759"/>
<dbReference type="SUPFAM" id="SSF161084">
    <property type="entry name" value="MAPEG domain-like"/>
    <property type="match status" value="1"/>
</dbReference>
<keyword evidence="2 5" id="KW-0812">Transmembrane</keyword>
<reference evidence="6" key="1">
    <citation type="submission" date="2020-05" db="EMBL/GenBank/DDBJ databases">
        <title>Mycena genomes resolve the evolution of fungal bioluminescence.</title>
        <authorList>
            <person name="Tsai I.J."/>
        </authorList>
    </citation>
    <scope>NUCLEOTIDE SEQUENCE</scope>
    <source>
        <strain evidence="6">171206Taipei</strain>
    </source>
</reference>
<keyword evidence="6" id="KW-0645">Protease</keyword>
<dbReference type="GO" id="GO:0016020">
    <property type="term" value="C:membrane"/>
    <property type="evidence" value="ECO:0007669"/>
    <property type="project" value="UniProtKB-SubCell"/>
</dbReference>
<dbReference type="InterPro" id="IPR001129">
    <property type="entry name" value="Membr-assoc_MAPEG"/>
</dbReference>
<comment type="subcellular location">
    <subcellularLocation>
        <location evidence="1">Membrane</location>
        <topology evidence="1">Multi-pass membrane protein</topology>
    </subcellularLocation>
</comment>
<accession>A0A8H6VWK9</accession>
<evidence type="ECO:0000313" key="6">
    <source>
        <dbReference type="EMBL" id="KAF7292818.1"/>
    </source>
</evidence>
<dbReference type="GO" id="GO:0005635">
    <property type="term" value="C:nuclear envelope"/>
    <property type="evidence" value="ECO:0007669"/>
    <property type="project" value="TreeGrafter"/>
</dbReference>
<dbReference type="GO" id="GO:0004180">
    <property type="term" value="F:carboxypeptidase activity"/>
    <property type="evidence" value="ECO:0007669"/>
    <property type="project" value="UniProtKB-KW"/>
</dbReference>
<sequence length="198" mass="22139">MPTTIVLPAEMTYVAASFLATVWVLIGQTYLVVRYRGPSGVAYPRLYAEKAEMEANPHAHVFNCIQRLWLVFPSINLLQLQTLEYLPIFFTTSVMLLVRSSLSQLNRTLLTSLKYPRLASCLLGTWAAARIGFTIGYATGNPQKVRTSTVTPSVKLADLLLAPEYPELITLSDTLHSTDYLDVYRCPTTNSLDDFLVD</sequence>
<evidence type="ECO:0000313" key="7">
    <source>
        <dbReference type="Proteomes" id="UP000636479"/>
    </source>
</evidence>
<keyword evidence="4 5" id="KW-0472">Membrane</keyword>
<comment type="caution">
    <text evidence="6">The sequence shown here is derived from an EMBL/GenBank/DDBJ whole genome shotgun (WGS) entry which is preliminary data.</text>
</comment>
<dbReference type="GO" id="GO:0004364">
    <property type="term" value="F:glutathione transferase activity"/>
    <property type="evidence" value="ECO:0007669"/>
    <property type="project" value="TreeGrafter"/>
</dbReference>
<protein>
    <submittedName>
        <fullName evidence="6">Carboxypeptidase</fullName>
    </submittedName>
</protein>
<dbReference type="GO" id="GO:0004602">
    <property type="term" value="F:glutathione peroxidase activity"/>
    <property type="evidence" value="ECO:0007669"/>
    <property type="project" value="TreeGrafter"/>
</dbReference>
<dbReference type="GO" id="GO:0005783">
    <property type="term" value="C:endoplasmic reticulum"/>
    <property type="evidence" value="ECO:0007669"/>
    <property type="project" value="TreeGrafter"/>
</dbReference>
<dbReference type="InterPro" id="IPR023352">
    <property type="entry name" value="MAPEG-like_dom_sf"/>
</dbReference>
<keyword evidence="7" id="KW-1185">Reference proteome</keyword>
<dbReference type="RefSeq" id="XP_037215246.1">
    <property type="nucleotide sequence ID" value="XM_037368320.1"/>
</dbReference>
<keyword evidence="3 5" id="KW-1133">Transmembrane helix</keyword>
<evidence type="ECO:0000256" key="5">
    <source>
        <dbReference type="SAM" id="Phobius"/>
    </source>
</evidence>
<dbReference type="PANTHER" id="PTHR10250:SF26">
    <property type="entry name" value="GLUTATHIONE S-TRANSFERASE 3, MITOCHONDRIAL"/>
    <property type="match status" value="1"/>
</dbReference>
<keyword evidence="6" id="KW-0378">Hydrolase</keyword>
<dbReference type="InterPro" id="IPR050997">
    <property type="entry name" value="MAPEG"/>
</dbReference>
<dbReference type="PANTHER" id="PTHR10250">
    <property type="entry name" value="MICROSOMAL GLUTATHIONE S-TRANSFERASE"/>
    <property type="match status" value="1"/>
</dbReference>
<evidence type="ECO:0000256" key="4">
    <source>
        <dbReference type="ARBA" id="ARBA00023136"/>
    </source>
</evidence>
<dbReference type="Pfam" id="PF01124">
    <property type="entry name" value="MAPEG"/>
    <property type="match status" value="1"/>
</dbReference>
<gene>
    <name evidence="6" type="ORF">MIND_01180700</name>
</gene>
<dbReference type="Gene3D" id="1.20.120.550">
    <property type="entry name" value="Membrane associated eicosanoid/glutathione metabolism-like domain"/>
    <property type="match status" value="1"/>
</dbReference>
<organism evidence="6 7">
    <name type="scientific">Mycena indigotica</name>
    <dbReference type="NCBI Taxonomy" id="2126181"/>
    <lineage>
        <taxon>Eukaryota</taxon>
        <taxon>Fungi</taxon>
        <taxon>Dikarya</taxon>
        <taxon>Basidiomycota</taxon>
        <taxon>Agaricomycotina</taxon>
        <taxon>Agaricomycetes</taxon>
        <taxon>Agaricomycetidae</taxon>
        <taxon>Agaricales</taxon>
        <taxon>Marasmiineae</taxon>
        <taxon>Mycenaceae</taxon>
        <taxon>Mycena</taxon>
    </lineage>
</organism>
<dbReference type="EMBL" id="JACAZF010000011">
    <property type="protein sequence ID" value="KAF7292818.1"/>
    <property type="molecule type" value="Genomic_DNA"/>
</dbReference>
<evidence type="ECO:0000256" key="1">
    <source>
        <dbReference type="ARBA" id="ARBA00004141"/>
    </source>
</evidence>
<name>A0A8H6VWK9_9AGAR</name>
<evidence type="ECO:0000256" key="3">
    <source>
        <dbReference type="ARBA" id="ARBA00022989"/>
    </source>
</evidence>
<dbReference type="GeneID" id="59350836"/>
<feature type="transmembrane region" description="Helical" evidence="5">
    <location>
        <begin position="12"/>
        <end position="33"/>
    </location>
</feature>
<dbReference type="AlphaFoldDB" id="A0A8H6VWK9"/>
<evidence type="ECO:0000256" key="2">
    <source>
        <dbReference type="ARBA" id="ARBA00022692"/>
    </source>
</evidence>
<proteinExistence type="predicted"/>
<keyword evidence="6" id="KW-0121">Carboxypeptidase</keyword>
<dbReference type="Proteomes" id="UP000636479">
    <property type="component" value="Unassembled WGS sequence"/>
</dbReference>